<dbReference type="OrthoDB" id="3207931at2"/>
<dbReference type="PANTHER" id="PTHR43162:SF1">
    <property type="entry name" value="PRESTALK A DIFFERENTIATION PROTEIN A"/>
    <property type="match status" value="1"/>
</dbReference>
<evidence type="ECO:0000259" key="1">
    <source>
        <dbReference type="Pfam" id="PF13460"/>
    </source>
</evidence>
<dbReference type="RefSeq" id="WP_073486644.1">
    <property type="nucleotide sequence ID" value="NZ_FQVN01000007.1"/>
</dbReference>
<sequence length="278" mass="29496">MYLITGATGNVGRPLIDHLLAAGAQVRATTRRPATAALPDQVEVVQADETAFPLDGVRAVFVNPAAIGNGLDALLTQAKAHDVRRVVLLSTSAVAVPGNPIGEHHRELEQRVMDSGLPWTMLRPGAFNSNTLAWATEIRTEQVVRAPYGEARIAPIDERDIAAVAGEALLSHDTDRLHNAAPVLSGPEVLTTADQVRDIAAATGVSLRFEEVSPEAARQSMVEAGVPAFAVDGVLGYYAHATHHPTTVSPVVQEITGRAPRRFADWAAEHAAAFSTTH</sequence>
<organism evidence="2 3">
    <name type="scientific">Streptoalloteichus hindustanus</name>
    <dbReference type="NCBI Taxonomy" id="2017"/>
    <lineage>
        <taxon>Bacteria</taxon>
        <taxon>Bacillati</taxon>
        <taxon>Actinomycetota</taxon>
        <taxon>Actinomycetes</taxon>
        <taxon>Pseudonocardiales</taxon>
        <taxon>Pseudonocardiaceae</taxon>
        <taxon>Streptoalloteichus</taxon>
    </lineage>
</organism>
<accession>A0A1M5IBM0</accession>
<dbReference type="Gene3D" id="3.40.50.720">
    <property type="entry name" value="NAD(P)-binding Rossmann-like Domain"/>
    <property type="match status" value="1"/>
</dbReference>
<dbReference type="PANTHER" id="PTHR43162">
    <property type="match status" value="1"/>
</dbReference>
<dbReference type="STRING" id="2017.SAMN05444320_107216"/>
<dbReference type="Proteomes" id="UP000184501">
    <property type="component" value="Unassembled WGS sequence"/>
</dbReference>
<feature type="domain" description="NAD(P)-binding" evidence="1">
    <location>
        <begin position="6"/>
        <end position="169"/>
    </location>
</feature>
<dbReference type="InterPro" id="IPR016040">
    <property type="entry name" value="NAD(P)-bd_dom"/>
</dbReference>
<protein>
    <submittedName>
        <fullName evidence="2">Uncharacterized conserved protein YbjT, contains NAD(P)-binding and DUF2867 domains</fullName>
    </submittedName>
</protein>
<keyword evidence="3" id="KW-1185">Reference proteome</keyword>
<dbReference type="InterPro" id="IPR051604">
    <property type="entry name" value="Ergot_Alk_Oxidoreductase"/>
</dbReference>
<dbReference type="InterPro" id="IPR036291">
    <property type="entry name" value="NAD(P)-bd_dom_sf"/>
</dbReference>
<evidence type="ECO:0000313" key="2">
    <source>
        <dbReference type="EMBL" id="SHG25798.1"/>
    </source>
</evidence>
<reference evidence="2 3" key="1">
    <citation type="submission" date="2016-11" db="EMBL/GenBank/DDBJ databases">
        <authorList>
            <person name="Jaros S."/>
            <person name="Januszkiewicz K."/>
            <person name="Wedrychowicz H."/>
        </authorList>
    </citation>
    <scope>NUCLEOTIDE SEQUENCE [LARGE SCALE GENOMIC DNA]</scope>
    <source>
        <strain evidence="2 3">DSM 44523</strain>
    </source>
</reference>
<dbReference type="EMBL" id="FQVN01000007">
    <property type="protein sequence ID" value="SHG25798.1"/>
    <property type="molecule type" value="Genomic_DNA"/>
</dbReference>
<dbReference type="Pfam" id="PF13460">
    <property type="entry name" value="NAD_binding_10"/>
    <property type="match status" value="1"/>
</dbReference>
<name>A0A1M5IBM0_STRHI</name>
<dbReference type="SUPFAM" id="SSF51735">
    <property type="entry name" value="NAD(P)-binding Rossmann-fold domains"/>
    <property type="match status" value="1"/>
</dbReference>
<dbReference type="AlphaFoldDB" id="A0A1M5IBM0"/>
<gene>
    <name evidence="2" type="ORF">SAMN05444320_107216</name>
</gene>
<evidence type="ECO:0000313" key="3">
    <source>
        <dbReference type="Proteomes" id="UP000184501"/>
    </source>
</evidence>
<proteinExistence type="predicted"/>